<dbReference type="AntiFam" id="ANF00266">
    <property type="entry name" value="DNA repeat translations related to WP_020751851.1"/>
</dbReference>
<comment type="caution">
    <text evidence="2">The sequence shown here is derived from an EMBL/GenBank/DDBJ whole genome shotgun (WGS) entry which is preliminary data.</text>
</comment>
<dbReference type="AlphaFoldDB" id="A0A5R8LRF3"/>
<sequence>MTRSLPQKSACKNLRRNVQKPAITSEATYTPTSNRANSRSHPIDIHLPFRYTRS</sequence>
<dbReference type="EMBL" id="VBWO01000005">
    <property type="protein sequence ID" value="TLF39748.1"/>
    <property type="molecule type" value="Genomic_DNA"/>
</dbReference>
<reference evidence="2 3" key="1">
    <citation type="submission" date="2019-05" db="EMBL/GenBank/DDBJ databases">
        <title>Genome-based reclassification of Lactobacillus casei as Lactobacillus casei subsp. casei. subsp.nov., description of Lactobacillus casei subsp. zeae subsp. nov., and emended description of Lactobacillus casei.</title>
        <authorList>
            <person name="Huang C.-H."/>
        </authorList>
    </citation>
    <scope>NUCLEOTIDE SEQUENCE [LARGE SCALE GENOMIC DNA]</scope>
    <source>
        <strain evidence="2 3">CRBIP24.44</strain>
    </source>
</reference>
<gene>
    <name evidence="2" type="ORF">FEI15_06785</name>
</gene>
<protein>
    <submittedName>
        <fullName evidence="2">Acetyltransferase</fullName>
    </submittedName>
</protein>
<evidence type="ECO:0000313" key="3">
    <source>
        <dbReference type="Proteomes" id="UP000309885"/>
    </source>
</evidence>
<name>A0A5R8LRF3_LACZE</name>
<feature type="compositionally biased region" description="Polar residues" evidence="1">
    <location>
        <begin position="25"/>
        <end position="40"/>
    </location>
</feature>
<accession>A0A5R8LRF3</accession>
<dbReference type="NCBIfam" id="NF040509">
    <property type="entry name" value="Lacto_palin_RPT"/>
    <property type="match status" value="1"/>
</dbReference>
<evidence type="ECO:0000256" key="1">
    <source>
        <dbReference type="SAM" id="MobiDB-lite"/>
    </source>
</evidence>
<keyword evidence="2" id="KW-0808">Transferase</keyword>
<proteinExistence type="predicted"/>
<dbReference type="GO" id="GO:0016740">
    <property type="term" value="F:transferase activity"/>
    <property type="evidence" value="ECO:0007669"/>
    <property type="project" value="UniProtKB-KW"/>
</dbReference>
<dbReference type="Proteomes" id="UP000309885">
    <property type="component" value="Unassembled WGS sequence"/>
</dbReference>
<organism evidence="2 3">
    <name type="scientific">Lacticaseibacillus zeae</name>
    <name type="common">Lactobacillus zeae</name>
    <dbReference type="NCBI Taxonomy" id="57037"/>
    <lineage>
        <taxon>Bacteria</taxon>
        <taxon>Bacillati</taxon>
        <taxon>Bacillota</taxon>
        <taxon>Bacilli</taxon>
        <taxon>Lactobacillales</taxon>
        <taxon>Lactobacillaceae</taxon>
        <taxon>Lacticaseibacillus</taxon>
    </lineage>
</organism>
<feature type="region of interest" description="Disordered" evidence="1">
    <location>
        <begin position="1"/>
        <end position="54"/>
    </location>
</feature>
<evidence type="ECO:0000313" key="2">
    <source>
        <dbReference type="EMBL" id="TLF39748.1"/>
    </source>
</evidence>